<proteinExistence type="predicted"/>
<evidence type="ECO:0000313" key="3">
    <source>
        <dbReference type="Proteomes" id="UP001145094"/>
    </source>
</evidence>
<organism evidence="2 3">
    <name type="scientific">Sellimonas catena</name>
    <dbReference type="NCBI Taxonomy" id="2994035"/>
    <lineage>
        <taxon>Bacteria</taxon>
        <taxon>Bacillati</taxon>
        <taxon>Bacillota</taxon>
        <taxon>Clostridia</taxon>
        <taxon>Lachnospirales</taxon>
        <taxon>Lachnospiraceae</taxon>
        <taxon>Sellimonas</taxon>
    </lineage>
</organism>
<dbReference type="EMBL" id="BSCH01000005">
    <property type="protein sequence ID" value="GLG89649.1"/>
    <property type="molecule type" value="Genomic_DNA"/>
</dbReference>
<keyword evidence="1" id="KW-1133">Transmembrane helix</keyword>
<reference evidence="2" key="2">
    <citation type="submission" date="2022-11" db="EMBL/GenBank/DDBJ databases">
        <title>Draft genome sequence of Sellimonas catena strain 18CBH55.</title>
        <authorList>
            <person name="Hisatomi A."/>
            <person name="Ohkuma M."/>
            <person name="Sakamoto M."/>
        </authorList>
    </citation>
    <scope>NUCLEOTIDE SEQUENCE</scope>
    <source>
        <strain evidence="2">18CBH55</strain>
    </source>
</reference>
<keyword evidence="1" id="KW-0472">Membrane</keyword>
<feature type="transmembrane region" description="Helical" evidence="1">
    <location>
        <begin position="45"/>
        <end position="65"/>
    </location>
</feature>
<gene>
    <name evidence="2" type="ORF">Selli2_10760</name>
</gene>
<dbReference type="AlphaFoldDB" id="A0A9W6CBQ9"/>
<evidence type="ECO:0000256" key="1">
    <source>
        <dbReference type="SAM" id="Phobius"/>
    </source>
</evidence>
<evidence type="ECO:0000313" key="2">
    <source>
        <dbReference type="EMBL" id="GLG89649.1"/>
    </source>
</evidence>
<dbReference type="Proteomes" id="UP001145094">
    <property type="component" value="Unassembled WGS sequence"/>
</dbReference>
<keyword evidence="1" id="KW-0812">Transmembrane</keyword>
<sequence>MNKRSVYGILHILSICVMILGFVMTVFSLAVILMSGTENITAKSLLLPLICLVIGLAGLVCKIYYRKRM</sequence>
<name>A0A9W6CBQ9_9FIRM</name>
<feature type="transmembrane region" description="Helical" evidence="1">
    <location>
        <begin position="12"/>
        <end position="33"/>
    </location>
</feature>
<comment type="caution">
    <text evidence="2">The sequence shown here is derived from an EMBL/GenBank/DDBJ whole genome shotgun (WGS) entry which is preliminary data.</text>
</comment>
<reference evidence="2" key="1">
    <citation type="submission" date="2022-11" db="EMBL/GenBank/DDBJ databases">
        <title>Draft genome sequence of Sellimonas catena strain 18CBH55.</title>
        <authorList>
            <person name="Atsushi H."/>
            <person name="Moriya O."/>
            <person name="Mitsuo S."/>
        </authorList>
    </citation>
    <scope>NUCLEOTIDE SEQUENCE</scope>
    <source>
        <strain evidence="2">18CBH55</strain>
    </source>
</reference>
<protein>
    <submittedName>
        <fullName evidence="2">Uncharacterized protein</fullName>
    </submittedName>
</protein>
<accession>A0A9W6CBQ9</accession>
<reference evidence="2" key="3">
    <citation type="journal article" date="2023" name="Int. J. Syst. Evol. Microbiol.">
        <title>Sellimonas catena sp. nov., isolated from human faeces.</title>
        <authorList>
            <person name="Hisatomi A."/>
            <person name="Ohkuma M."/>
            <person name="Sakamoto M."/>
        </authorList>
    </citation>
    <scope>NUCLEOTIDE SEQUENCE</scope>
    <source>
        <strain evidence="2">18CBH55</strain>
    </source>
</reference>
<dbReference type="RefSeq" id="WP_118637521.1">
    <property type="nucleotide sequence ID" value="NZ_BSCH01000005.1"/>
</dbReference>